<dbReference type="EMBL" id="KN818503">
    <property type="protein sequence ID" value="KIL55541.1"/>
    <property type="molecule type" value="Genomic_DNA"/>
</dbReference>
<organism evidence="1 2">
    <name type="scientific">Amanita muscaria (strain Koide BX008)</name>
    <dbReference type="NCBI Taxonomy" id="946122"/>
    <lineage>
        <taxon>Eukaryota</taxon>
        <taxon>Fungi</taxon>
        <taxon>Dikarya</taxon>
        <taxon>Basidiomycota</taxon>
        <taxon>Agaricomycotina</taxon>
        <taxon>Agaricomycetes</taxon>
        <taxon>Agaricomycetidae</taxon>
        <taxon>Agaricales</taxon>
        <taxon>Pluteineae</taxon>
        <taxon>Amanitaceae</taxon>
        <taxon>Amanita</taxon>
    </lineage>
</organism>
<name>A0A0C2WG20_AMAMK</name>
<dbReference type="InParanoid" id="A0A0C2WG20"/>
<keyword evidence="2" id="KW-1185">Reference proteome</keyword>
<evidence type="ECO:0000313" key="1">
    <source>
        <dbReference type="EMBL" id="KIL55541.1"/>
    </source>
</evidence>
<accession>A0A0C2WG20</accession>
<sequence>YFDTREMGILSTESACLNDVCVNGGAALFQSIFDTNSKFALLSTFDLPRIRYHATDQNVWRNIRHSLYWEKNIWVIMQLISRFVVLARKHGGSSLHVEMDGWVAQLITTGAFQTNGHDCGLWVLAILGAVLQGFDSTGLYESDMARFRYILYHCILALPQDK</sequence>
<evidence type="ECO:0000313" key="2">
    <source>
        <dbReference type="Proteomes" id="UP000054549"/>
    </source>
</evidence>
<evidence type="ECO:0008006" key="3">
    <source>
        <dbReference type="Google" id="ProtNLM"/>
    </source>
</evidence>
<proteinExistence type="predicted"/>
<reference evidence="1 2" key="1">
    <citation type="submission" date="2014-04" db="EMBL/GenBank/DDBJ databases">
        <title>Evolutionary Origins and Diversification of the Mycorrhizal Mutualists.</title>
        <authorList>
            <consortium name="DOE Joint Genome Institute"/>
            <consortium name="Mycorrhizal Genomics Consortium"/>
            <person name="Kohler A."/>
            <person name="Kuo A."/>
            <person name="Nagy L.G."/>
            <person name="Floudas D."/>
            <person name="Copeland A."/>
            <person name="Barry K.W."/>
            <person name="Cichocki N."/>
            <person name="Veneault-Fourrey C."/>
            <person name="LaButti K."/>
            <person name="Lindquist E.A."/>
            <person name="Lipzen A."/>
            <person name="Lundell T."/>
            <person name="Morin E."/>
            <person name="Murat C."/>
            <person name="Riley R."/>
            <person name="Ohm R."/>
            <person name="Sun H."/>
            <person name="Tunlid A."/>
            <person name="Henrissat B."/>
            <person name="Grigoriev I.V."/>
            <person name="Hibbett D.S."/>
            <person name="Martin F."/>
        </authorList>
    </citation>
    <scope>NUCLEOTIDE SEQUENCE [LARGE SCALE GENOMIC DNA]</scope>
    <source>
        <strain evidence="1 2">Koide BX008</strain>
    </source>
</reference>
<dbReference type="Proteomes" id="UP000054549">
    <property type="component" value="Unassembled WGS sequence"/>
</dbReference>
<dbReference type="STRING" id="946122.A0A0C2WG20"/>
<dbReference type="HOGENOM" id="CLU_119648_0_0_1"/>
<feature type="non-terminal residue" evidence="1">
    <location>
        <position position="1"/>
    </location>
</feature>
<dbReference type="OrthoDB" id="2976051at2759"/>
<gene>
    <name evidence="1" type="ORF">M378DRAFT_90770</name>
</gene>
<dbReference type="AlphaFoldDB" id="A0A0C2WG20"/>
<dbReference type="InterPro" id="IPR038765">
    <property type="entry name" value="Papain-like_cys_pep_sf"/>
</dbReference>
<protein>
    <recommendedName>
        <fullName evidence="3">Ubiquitin-like protease family profile domain-containing protein</fullName>
    </recommendedName>
</protein>
<dbReference type="SUPFAM" id="SSF54001">
    <property type="entry name" value="Cysteine proteinases"/>
    <property type="match status" value="1"/>
</dbReference>